<organism evidence="1 2">
    <name type="scientific">Erwinia phage pEp_SNUABM_01</name>
    <dbReference type="NCBI Taxonomy" id="2601643"/>
    <lineage>
        <taxon>Viruses</taxon>
        <taxon>Duplodnaviria</taxon>
        <taxon>Heunggongvirae</taxon>
        <taxon>Uroviricota</taxon>
        <taxon>Caudoviricetes</taxon>
        <taxon>Vequintavirinae</taxon>
        <taxon>Henunavirus</taxon>
        <taxon>Henunavirus SNUABM01</taxon>
    </lineage>
</organism>
<accession>A0A5J6DBV8</accession>
<protein>
    <submittedName>
        <fullName evidence="1">Uncharacterized protein</fullName>
    </submittedName>
</protein>
<sequence length="69" mass="8276">MTTITIRKKEIDQHNVLILEAVQIDHESFFHIHGLKDARPIDHRVHFEDTAWPCLRAQELYDHYDKIVK</sequence>
<evidence type="ECO:0000313" key="1">
    <source>
        <dbReference type="EMBL" id="QEQ95045.1"/>
    </source>
</evidence>
<dbReference type="EMBL" id="MN184887">
    <property type="protein sequence ID" value="QEQ95045.1"/>
    <property type="molecule type" value="Genomic_DNA"/>
</dbReference>
<dbReference type="Proteomes" id="UP000326545">
    <property type="component" value="Segment"/>
</dbReference>
<name>A0A5J6DBV8_9CAUD</name>
<gene>
    <name evidence="1" type="ORF">pEpSNUABM01_219</name>
</gene>
<keyword evidence="2" id="KW-1185">Reference proteome</keyword>
<evidence type="ECO:0000313" key="2">
    <source>
        <dbReference type="Proteomes" id="UP000326545"/>
    </source>
</evidence>
<proteinExistence type="predicted"/>
<reference evidence="1 2" key="1">
    <citation type="submission" date="2019-07" db="EMBL/GenBank/DDBJ databases">
        <title>Complete genome sequence of bacteriophages infecting Erwinia pyrifoliae.</title>
        <authorList>
            <person name="Kim S.G."/>
            <person name="Park S.C."/>
        </authorList>
    </citation>
    <scope>NUCLEOTIDE SEQUENCE [LARGE SCALE GENOMIC DNA]</scope>
</reference>